<dbReference type="SUPFAM" id="SSF52151">
    <property type="entry name" value="FabD/lysophospholipase-like"/>
    <property type="match status" value="1"/>
</dbReference>
<feature type="short sequence motif" description="GXSXG" evidence="4">
    <location>
        <begin position="54"/>
        <end position="58"/>
    </location>
</feature>
<reference evidence="6 7" key="1">
    <citation type="submission" date="2024-04" db="EMBL/GenBank/DDBJ databases">
        <title>Dissimilatory iodate-reducing microorganisms contribute to the enrichment of iodine in groundwater.</title>
        <authorList>
            <person name="Jiang Z."/>
        </authorList>
    </citation>
    <scope>NUCLEOTIDE SEQUENCE [LARGE SCALE GENOMIC DNA]</scope>
    <source>
        <strain evidence="6 7">NCP973</strain>
    </source>
</reference>
<evidence type="ECO:0000259" key="5">
    <source>
        <dbReference type="PROSITE" id="PS51635"/>
    </source>
</evidence>
<dbReference type="Proteomes" id="UP001479520">
    <property type="component" value="Chromosome"/>
</dbReference>
<dbReference type="Pfam" id="PF01734">
    <property type="entry name" value="Patatin"/>
    <property type="match status" value="1"/>
</dbReference>
<dbReference type="InterPro" id="IPR016035">
    <property type="entry name" value="Acyl_Trfase/lysoPLipase"/>
</dbReference>
<evidence type="ECO:0000256" key="3">
    <source>
        <dbReference type="ARBA" id="ARBA00023098"/>
    </source>
</evidence>
<evidence type="ECO:0000313" key="7">
    <source>
        <dbReference type="Proteomes" id="UP001479520"/>
    </source>
</evidence>
<organism evidence="6 7">
    <name type="scientific">Azonexus hydrophilus</name>
    <dbReference type="NCBI Taxonomy" id="418702"/>
    <lineage>
        <taxon>Bacteria</taxon>
        <taxon>Pseudomonadati</taxon>
        <taxon>Pseudomonadota</taxon>
        <taxon>Betaproteobacteria</taxon>
        <taxon>Rhodocyclales</taxon>
        <taxon>Azonexaceae</taxon>
        <taxon>Azonexus</taxon>
    </lineage>
</organism>
<comment type="caution">
    <text evidence="4">Lacks conserved residue(s) required for the propagation of feature annotation.</text>
</comment>
<keyword evidence="3 4" id="KW-0443">Lipid metabolism</keyword>
<dbReference type="EMBL" id="CP151406">
    <property type="protein sequence ID" value="WZJ22628.1"/>
    <property type="molecule type" value="Genomic_DNA"/>
</dbReference>
<evidence type="ECO:0000256" key="1">
    <source>
        <dbReference type="ARBA" id="ARBA00022801"/>
    </source>
</evidence>
<dbReference type="PANTHER" id="PTHR14226:SF57">
    <property type="entry name" value="BLR7027 PROTEIN"/>
    <property type="match status" value="1"/>
</dbReference>
<dbReference type="InterPro" id="IPR050301">
    <property type="entry name" value="NTE"/>
</dbReference>
<proteinExistence type="predicted"/>
<evidence type="ECO:0000256" key="2">
    <source>
        <dbReference type="ARBA" id="ARBA00022963"/>
    </source>
</evidence>
<feature type="active site" description="Proton acceptor" evidence="4">
    <location>
        <position position="218"/>
    </location>
</feature>
<evidence type="ECO:0000313" key="6">
    <source>
        <dbReference type="EMBL" id="WZJ22628.1"/>
    </source>
</evidence>
<dbReference type="Gene3D" id="3.40.1090.10">
    <property type="entry name" value="Cytosolic phospholipase A2 catalytic domain"/>
    <property type="match status" value="1"/>
</dbReference>
<sequence length="387" mass="41803">MNVPAPTVRPGGNSTALVLTGGGARAAYQVGVLLAISKLAGKQRRRNPFPIICGTSAGAINAVGLACQADNFGRAVTTLASFWRNMKAGDIYRTDPIGVGAAGARWLSALAFGWLLGRPPRSLLDNSPLHSLLHRNMDLAGIDRAIRRGALHAISISASGYDSGQHINFFQAATDAQPWHRSQRIGVKTELSIGHLLASSAIPFIFPATRINREYFGDGSMRQIAPLSPAIHLGAERLLIVGAPRRDEHRERLHNDDYPSLAQIAGHALSSIFLDGLAVDIERVERINRTLSAIPEDLRQASGIKLRPIDTLVISPSERIDRIAAEHAHTLPWPIKLLLGGIGAMNRRGGALTSYLLFEKPFTRKLIDLGYADTLARAGEIGDFLEL</sequence>
<keyword evidence="7" id="KW-1185">Reference proteome</keyword>
<dbReference type="PANTHER" id="PTHR14226">
    <property type="entry name" value="NEUROPATHY TARGET ESTERASE/SWISS CHEESE D.MELANOGASTER"/>
    <property type="match status" value="1"/>
</dbReference>
<dbReference type="InterPro" id="IPR002641">
    <property type="entry name" value="PNPLA_dom"/>
</dbReference>
<keyword evidence="1 4" id="KW-0378">Hydrolase</keyword>
<keyword evidence="2 4" id="KW-0442">Lipid degradation</keyword>
<name>A0ABZ2XJ37_9RHOO</name>
<dbReference type="PROSITE" id="PS51635">
    <property type="entry name" value="PNPLA"/>
    <property type="match status" value="1"/>
</dbReference>
<dbReference type="RefSeq" id="WP_341744289.1">
    <property type="nucleotide sequence ID" value="NZ_CP151406.1"/>
</dbReference>
<gene>
    <name evidence="6" type="ORF">AADV58_05620</name>
</gene>
<feature type="active site" description="Nucleophile" evidence="4">
    <location>
        <position position="56"/>
    </location>
</feature>
<accession>A0ABZ2XJ37</accession>
<protein>
    <submittedName>
        <fullName evidence="6">Patatin-like phospholipase family protein</fullName>
    </submittedName>
</protein>
<evidence type="ECO:0000256" key="4">
    <source>
        <dbReference type="PROSITE-ProRule" id="PRU01161"/>
    </source>
</evidence>
<feature type="domain" description="PNPLA" evidence="5">
    <location>
        <begin position="17"/>
        <end position="231"/>
    </location>
</feature>